<dbReference type="InterPro" id="IPR001387">
    <property type="entry name" value="Cro/C1-type_HTH"/>
</dbReference>
<keyword evidence="2" id="KW-0227">DNA damage</keyword>
<dbReference type="Gene3D" id="1.10.260.40">
    <property type="entry name" value="lambda repressor-like DNA-binding domains"/>
    <property type="match status" value="1"/>
</dbReference>
<evidence type="ECO:0000256" key="3">
    <source>
        <dbReference type="ARBA" id="ARBA00022801"/>
    </source>
</evidence>
<keyword evidence="4 7" id="KW-0068">Autocatalytic cleavage</keyword>
<evidence type="ECO:0000256" key="2">
    <source>
        <dbReference type="ARBA" id="ARBA00022763"/>
    </source>
</evidence>
<dbReference type="InterPro" id="IPR015927">
    <property type="entry name" value="Peptidase_S24_S26A/B/C"/>
</dbReference>
<proteinExistence type="inferred from homology"/>
<dbReference type="PRINTS" id="PR00726">
    <property type="entry name" value="LEXASERPTASE"/>
</dbReference>
<dbReference type="PANTHER" id="PTHR33516">
    <property type="entry name" value="LEXA REPRESSOR"/>
    <property type="match status" value="1"/>
</dbReference>
<evidence type="ECO:0000256" key="6">
    <source>
        <dbReference type="ARBA" id="ARBA00023236"/>
    </source>
</evidence>
<dbReference type="InterPro" id="IPR036286">
    <property type="entry name" value="LexA/Signal_pep-like_sf"/>
</dbReference>
<dbReference type="InterPro" id="IPR039418">
    <property type="entry name" value="LexA-like"/>
</dbReference>
<feature type="domain" description="HTH cro/C1-type" evidence="8">
    <location>
        <begin position="7"/>
        <end position="62"/>
    </location>
</feature>
<evidence type="ECO:0000256" key="7">
    <source>
        <dbReference type="RuleBase" id="RU003991"/>
    </source>
</evidence>
<dbReference type="PANTHER" id="PTHR33516:SF2">
    <property type="entry name" value="LEXA REPRESSOR-RELATED"/>
    <property type="match status" value="1"/>
</dbReference>
<keyword evidence="5" id="KW-0234">DNA repair</keyword>
<dbReference type="Pfam" id="PF00717">
    <property type="entry name" value="Peptidase_S24"/>
    <property type="match status" value="1"/>
</dbReference>
<dbReference type="GO" id="GO:0016787">
    <property type="term" value="F:hydrolase activity"/>
    <property type="evidence" value="ECO:0007669"/>
    <property type="project" value="UniProtKB-KW"/>
</dbReference>
<evidence type="ECO:0000313" key="10">
    <source>
        <dbReference type="Proteomes" id="UP000824208"/>
    </source>
</evidence>
<evidence type="ECO:0000259" key="8">
    <source>
        <dbReference type="PROSITE" id="PS50943"/>
    </source>
</evidence>
<evidence type="ECO:0000313" key="9">
    <source>
        <dbReference type="EMBL" id="HJB57521.1"/>
    </source>
</evidence>
<evidence type="ECO:0000256" key="4">
    <source>
        <dbReference type="ARBA" id="ARBA00022813"/>
    </source>
</evidence>
<dbReference type="GO" id="GO:0003677">
    <property type="term" value="F:DNA binding"/>
    <property type="evidence" value="ECO:0007669"/>
    <property type="project" value="InterPro"/>
</dbReference>
<dbReference type="CDD" id="cd06529">
    <property type="entry name" value="S24_LexA-like"/>
    <property type="match status" value="1"/>
</dbReference>
<dbReference type="SMART" id="SM00530">
    <property type="entry name" value="HTH_XRE"/>
    <property type="match status" value="1"/>
</dbReference>
<evidence type="ECO:0000256" key="1">
    <source>
        <dbReference type="ARBA" id="ARBA00007484"/>
    </source>
</evidence>
<dbReference type="CDD" id="cd00093">
    <property type="entry name" value="HTH_XRE"/>
    <property type="match status" value="1"/>
</dbReference>
<comment type="caution">
    <text evidence="9">The sequence shown here is derived from an EMBL/GenBank/DDBJ whole genome shotgun (WGS) entry which is preliminary data.</text>
</comment>
<name>A0A9D2MCI9_9FIRM</name>
<dbReference type="PROSITE" id="PS50943">
    <property type="entry name" value="HTH_CROC1"/>
    <property type="match status" value="1"/>
</dbReference>
<comment type="similarity">
    <text evidence="1 7">Belongs to the peptidase S24 family.</text>
</comment>
<dbReference type="InterPro" id="IPR010982">
    <property type="entry name" value="Lambda_DNA-bd_dom_sf"/>
</dbReference>
<keyword evidence="3 7" id="KW-0378">Hydrolase</keyword>
<dbReference type="GO" id="GO:0006355">
    <property type="term" value="P:regulation of DNA-templated transcription"/>
    <property type="evidence" value="ECO:0007669"/>
    <property type="project" value="InterPro"/>
</dbReference>
<dbReference type="GO" id="GO:0009432">
    <property type="term" value="P:SOS response"/>
    <property type="evidence" value="ECO:0007669"/>
    <property type="project" value="UniProtKB-KW"/>
</dbReference>
<dbReference type="InterPro" id="IPR050077">
    <property type="entry name" value="LexA_repressor"/>
</dbReference>
<reference evidence="9" key="2">
    <citation type="submission" date="2021-04" db="EMBL/GenBank/DDBJ databases">
        <authorList>
            <person name="Gilroy R."/>
        </authorList>
    </citation>
    <scope>NUCLEOTIDE SEQUENCE</scope>
    <source>
        <strain evidence="9">CHK189-11263</strain>
    </source>
</reference>
<dbReference type="SUPFAM" id="SSF51306">
    <property type="entry name" value="LexA/Signal peptidase"/>
    <property type="match status" value="1"/>
</dbReference>
<dbReference type="InterPro" id="IPR006197">
    <property type="entry name" value="Peptidase_S24_LexA"/>
</dbReference>
<dbReference type="EMBL" id="DWYC01000072">
    <property type="protein sequence ID" value="HJB57521.1"/>
    <property type="molecule type" value="Genomic_DNA"/>
</dbReference>
<evidence type="ECO:0000256" key="5">
    <source>
        <dbReference type="ARBA" id="ARBA00023204"/>
    </source>
</evidence>
<dbReference type="SUPFAM" id="SSF47413">
    <property type="entry name" value="lambda repressor-like DNA-binding domains"/>
    <property type="match status" value="1"/>
</dbReference>
<protein>
    <submittedName>
        <fullName evidence="9">Helix-turn-helix domain-containing protein</fullName>
    </submittedName>
</protein>
<dbReference type="Proteomes" id="UP000824208">
    <property type="component" value="Unassembled WGS sequence"/>
</dbReference>
<dbReference type="Pfam" id="PF13560">
    <property type="entry name" value="HTH_31"/>
    <property type="match status" value="1"/>
</dbReference>
<dbReference type="GO" id="GO:0006281">
    <property type="term" value="P:DNA repair"/>
    <property type="evidence" value="ECO:0007669"/>
    <property type="project" value="UniProtKB-KW"/>
</dbReference>
<reference evidence="9" key="1">
    <citation type="journal article" date="2021" name="PeerJ">
        <title>Extensive microbial diversity within the chicken gut microbiome revealed by metagenomics and culture.</title>
        <authorList>
            <person name="Gilroy R."/>
            <person name="Ravi A."/>
            <person name="Getino M."/>
            <person name="Pursley I."/>
            <person name="Horton D.L."/>
            <person name="Alikhan N.F."/>
            <person name="Baker D."/>
            <person name="Gharbi K."/>
            <person name="Hall N."/>
            <person name="Watson M."/>
            <person name="Adriaenssens E.M."/>
            <person name="Foster-Nyarko E."/>
            <person name="Jarju S."/>
            <person name="Secka A."/>
            <person name="Antonio M."/>
            <person name="Oren A."/>
            <person name="Chaudhuri R.R."/>
            <person name="La Ragione R."/>
            <person name="Hildebrand F."/>
            <person name="Pallen M.J."/>
        </authorList>
    </citation>
    <scope>NUCLEOTIDE SEQUENCE</scope>
    <source>
        <strain evidence="9">CHK189-11263</strain>
    </source>
</reference>
<accession>A0A9D2MCI9</accession>
<organism evidence="9 10">
    <name type="scientific">Candidatus Flavonifractor intestinipullorum</name>
    <dbReference type="NCBI Taxonomy" id="2838587"/>
    <lineage>
        <taxon>Bacteria</taxon>
        <taxon>Bacillati</taxon>
        <taxon>Bacillota</taxon>
        <taxon>Clostridia</taxon>
        <taxon>Eubacteriales</taxon>
        <taxon>Oscillospiraceae</taxon>
        <taxon>Flavonifractor</taxon>
    </lineage>
</organism>
<gene>
    <name evidence="9" type="ORF">H9714_08215</name>
</gene>
<sequence length="207" mass="22681">MTTGERIRALRQAAKLSQEELGARIGVQKAAIHKYETGLVVNLKKSTLEKLAQALHTTPAYLLGLEDPGLAPSAHPYHPTRSIPILGRISAGLPLYAEQNIEGYTFTDLNGGAEYFALRVSGDSMNAMGINDGYLIIVRRQDEVENGEVAVVMVGEEDATVKRFYATGSTVTLMPQSTNPVHQPQIYDLRKTPIKVLGKVVKVEFYL</sequence>
<dbReference type="AlphaFoldDB" id="A0A9D2MCI9"/>
<keyword evidence="6" id="KW-0742">SOS response</keyword>
<dbReference type="Gene3D" id="2.10.109.10">
    <property type="entry name" value="Umud Fragment, subunit A"/>
    <property type="match status" value="1"/>
</dbReference>